<dbReference type="PANTHER" id="PTHR34477">
    <property type="entry name" value="UPF0213 PROTEIN YHBQ"/>
    <property type="match status" value="1"/>
</dbReference>
<evidence type="ECO:0000313" key="3">
    <source>
        <dbReference type="EMBL" id="RUS58448.1"/>
    </source>
</evidence>
<evidence type="ECO:0000313" key="4">
    <source>
        <dbReference type="Proteomes" id="UP000288623"/>
    </source>
</evidence>
<dbReference type="AlphaFoldDB" id="A0A433RYT1"/>
<accession>A0A433RYT1</accession>
<dbReference type="Gene3D" id="3.40.1440.10">
    <property type="entry name" value="GIY-YIG endonuclease"/>
    <property type="match status" value="1"/>
</dbReference>
<protein>
    <recommendedName>
        <fullName evidence="2">GIY-YIG domain-containing protein</fullName>
    </recommendedName>
</protein>
<dbReference type="CDD" id="cd10456">
    <property type="entry name" value="GIY-YIG_UPF0213"/>
    <property type="match status" value="1"/>
</dbReference>
<dbReference type="InterPro" id="IPR000305">
    <property type="entry name" value="GIY-YIG_endonuc"/>
</dbReference>
<dbReference type="Pfam" id="PF01541">
    <property type="entry name" value="GIY-YIG"/>
    <property type="match status" value="1"/>
</dbReference>
<dbReference type="InterPro" id="IPR050190">
    <property type="entry name" value="UPF0213_domain"/>
</dbReference>
<dbReference type="OrthoDB" id="9807770at2"/>
<keyword evidence="4" id="KW-1185">Reference proteome</keyword>
<name>A0A433RYT1_9BACL</name>
<dbReference type="Proteomes" id="UP000288623">
    <property type="component" value="Unassembled WGS sequence"/>
</dbReference>
<dbReference type="PANTHER" id="PTHR34477:SF1">
    <property type="entry name" value="UPF0213 PROTEIN YHBQ"/>
    <property type="match status" value="1"/>
</dbReference>
<proteinExistence type="inferred from homology"/>
<dbReference type="EMBL" id="JTFC01000001">
    <property type="protein sequence ID" value="RUS58448.1"/>
    <property type="molecule type" value="Genomic_DNA"/>
</dbReference>
<dbReference type="InterPro" id="IPR035901">
    <property type="entry name" value="GIY-YIG_endonuc_sf"/>
</dbReference>
<sequence length="96" mass="11192">MATPNKEVMYVVSCSDGTLYTGYTNNLEKRLATHNAGKGAKYTRARLPVSCIYYEEFETKHEAMSAEYHFKRLTRQQKLNYIEERGRTDDSITNER</sequence>
<dbReference type="SUPFAM" id="SSF82771">
    <property type="entry name" value="GIY-YIG endonuclease"/>
    <property type="match status" value="1"/>
</dbReference>
<dbReference type="PROSITE" id="PS50164">
    <property type="entry name" value="GIY_YIG"/>
    <property type="match status" value="1"/>
</dbReference>
<comment type="similarity">
    <text evidence="1">Belongs to the UPF0213 family.</text>
</comment>
<feature type="domain" description="GIY-YIG" evidence="2">
    <location>
        <begin position="5"/>
        <end position="81"/>
    </location>
</feature>
<evidence type="ECO:0000256" key="1">
    <source>
        <dbReference type="ARBA" id="ARBA00007435"/>
    </source>
</evidence>
<organism evidence="3 4">
    <name type="scientific">Candidatus Kurthia intestinigallinarum</name>
    <dbReference type="NCBI Taxonomy" id="1562256"/>
    <lineage>
        <taxon>Bacteria</taxon>
        <taxon>Bacillati</taxon>
        <taxon>Bacillota</taxon>
        <taxon>Bacilli</taxon>
        <taxon>Bacillales</taxon>
        <taxon>Caryophanaceae</taxon>
        <taxon>Kurthia</taxon>
    </lineage>
</organism>
<dbReference type="SMART" id="SM00465">
    <property type="entry name" value="GIYc"/>
    <property type="match status" value="1"/>
</dbReference>
<evidence type="ECO:0000259" key="2">
    <source>
        <dbReference type="PROSITE" id="PS50164"/>
    </source>
</evidence>
<comment type="caution">
    <text evidence="3">The sequence shown here is derived from an EMBL/GenBank/DDBJ whole genome shotgun (WGS) entry which is preliminary data.</text>
</comment>
<reference evidence="3 4" key="1">
    <citation type="submission" date="2014-11" db="EMBL/GenBank/DDBJ databases">
        <title>Genome sequence and analysis of novel Kurthia sp.</title>
        <authorList>
            <person name="Lawson J.N."/>
            <person name="Gonzalez J.E."/>
            <person name="Rinauldi L."/>
            <person name="Xuan Z."/>
            <person name="Firman A."/>
            <person name="Shaddox L."/>
            <person name="Trudeau A."/>
            <person name="Shah S."/>
            <person name="Reiman D."/>
        </authorList>
    </citation>
    <scope>NUCLEOTIDE SEQUENCE [LARGE SCALE GENOMIC DNA]</scope>
    <source>
        <strain evidence="3 4">3B1D</strain>
    </source>
</reference>
<dbReference type="RefSeq" id="WP_126988929.1">
    <property type="nucleotide sequence ID" value="NZ_JTFC01000001.1"/>
</dbReference>
<gene>
    <name evidence="3" type="ORF">QI30_00050</name>
</gene>